<dbReference type="EMBL" id="BMOK01000004">
    <property type="protein sequence ID" value="GGL49824.1"/>
    <property type="molecule type" value="Genomic_DNA"/>
</dbReference>
<protein>
    <submittedName>
        <fullName evidence="1">Uncharacterized protein</fullName>
    </submittedName>
</protein>
<reference evidence="1" key="1">
    <citation type="journal article" date="2014" name="Int. J. Syst. Evol. Microbiol.">
        <title>Complete genome sequence of Corynebacterium casei LMG S-19264T (=DSM 44701T), isolated from a smear-ripened cheese.</title>
        <authorList>
            <consortium name="US DOE Joint Genome Institute (JGI-PGF)"/>
            <person name="Walter F."/>
            <person name="Albersmeier A."/>
            <person name="Kalinowski J."/>
            <person name="Ruckert C."/>
        </authorList>
    </citation>
    <scope>NUCLEOTIDE SEQUENCE</scope>
    <source>
        <strain evidence="1">JCM 15325</strain>
    </source>
</reference>
<proteinExistence type="predicted"/>
<sequence>MLDYQQKLAIIESFPELEKKEVSLGRVNFQYSGSVADKKNVVYHLHPNGNGYVYAKGIGGYEADAKGMVNIRDFSEEDLQAIIKKAIHALSAEGAYETATADGNDHEIWLSRNGQKLEVIYENELWNVYAGELLDGTFRTYREAREYLIEEGFRPETTRNR</sequence>
<gene>
    <name evidence="1" type="ORF">GCM10007968_12500</name>
</gene>
<accession>A0A917S101</accession>
<evidence type="ECO:0000313" key="2">
    <source>
        <dbReference type="Proteomes" id="UP000654670"/>
    </source>
</evidence>
<organism evidence="1 2">
    <name type="scientific">Sporolactobacillus putidus</name>
    <dbReference type="NCBI Taxonomy" id="492735"/>
    <lineage>
        <taxon>Bacteria</taxon>
        <taxon>Bacillati</taxon>
        <taxon>Bacillota</taxon>
        <taxon>Bacilli</taxon>
        <taxon>Bacillales</taxon>
        <taxon>Sporolactobacillaceae</taxon>
        <taxon>Sporolactobacillus</taxon>
    </lineage>
</organism>
<comment type="caution">
    <text evidence="1">The sequence shown here is derived from an EMBL/GenBank/DDBJ whole genome shotgun (WGS) entry which is preliminary data.</text>
</comment>
<name>A0A917S101_9BACL</name>
<keyword evidence="2" id="KW-1185">Reference proteome</keyword>
<dbReference type="Proteomes" id="UP000654670">
    <property type="component" value="Unassembled WGS sequence"/>
</dbReference>
<dbReference type="AlphaFoldDB" id="A0A917S101"/>
<dbReference type="RefSeq" id="WP_188802228.1">
    <property type="nucleotide sequence ID" value="NZ_BMOK01000004.1"/>
</dbReference>
<reference evidence="1" key="2">
    <citation type="submission" date="2020-09" db="EMBL/GenBank/DDBJ databases">
        <authorList>
            <person name="Sun Q."/>
            <person name="Ohkuma M."/>
        </authorList>
    </citation>
    <scope>NUCLEOTIDE SEQUENCE</scope>
    <source>
        <strain evidence="1">JCM 15325</strain>
    </source>
</reference>
<evidence type="ECO:0000313" key="1">
    <source>
        <dbReference type="EMBL" id="GGL49824.1"/>
    </source>
</evidence>